<gene>
    <name evidence="2" type="ORF">HMN09_01008400</name>
</gene>
<feature type="region of interest" description="Disordered" evidence="1">
    <location>
        <begin position="315"/>
        <end position="344"/>
    </location>
</feature>
<evidence type="ECO:0000313" key="3">
    <source>
        <dbReference type="Proteomes" id="UP000613580"/>
    </source>
</evidence>
<accession>A0A8H6SE66</accession>
<organism evidence="2 3">
    <name type="scientific">Mycena chlorophos</name>
    <name type="common">Agaric fungus</name>
    <name type="synonym">Agaricus chlorophos</name>
    <dbReference type="NCBI Taxonomy" id="658473"/>
    <lineage>
        <taxon>Eukaryota</taxon>
        <taxon>Fungi</taxon>
        <taxon>Dikarya</taxon>
        <taxon>Basidiomycota</taxon>
        <taxon>Agaricomycotina</taxon>
        <taxon>Agaricomycetes</taxon>
        <taxon>Agaricomycetidae</taxon>
        <taxon>Agaricales</taxon>
        <taxon>Marasmiineae</taxon>
        <taxon>Mycenaceae</taxon>
        <taxon>Mycena</taxon>
    </lineage>
</organism>
<feature type="compositionally biased region" description="Basic and acidic residues" evidence="1">
    <location>
        <begin position="265"/>
        <end position="277"/>
    </location>
</feature>
<evidence type="ECO:0000313" key="2">
    <source>
        <dbReference type="EMBL" id="KAF7297876.1"/>
    </source>
</evidence>
<comment type="caution">
    <text evidence="2">The sequence shown here is derived from an EMBL/GenBank/DDBJ whole genome shotgun (WGS) entry which is preliminary data.</text>
</comment>
<reference evidence="2" key="1">
    <citation type="submission" date="2020-05" db="EMBL/GenBank/DDBJ databases">
        <title>Mycena genomes resolve the evolution of fungal bioluminescence.</title>
        <authorList>
            <person name="Tsai I.J."/>
        </authorList>
    </citation>
    <scope>NUCLEOTIDE SEQUENCE</scope>
    <source>
        <strain evidence="2">110903Hualien_Pintung</strain>
    </source>
</reference>
<feature type="compositionally biased region" description="Basic and acidic residues" evidence="1">
    <location>
        <begin position="43"/>
        <end position="52"/>
    </location>
</feature>
<dbReference type="EMBL" id="JACAZE010000015">
    <property type="protein sequence ID" value="KAF7297876.1"/>
    <property type="molecule type" value="Genomic_DNA"/>
</dbReference>
<dbReference type="OrthoDB" id="3057950at2759"/>
<protein>
    <submittedName>
        <fullName evidence="2">Uncharacterized protein</fullName>
    </submittedName>
</protein>
<feature type="compositionally biased region" description="Polar residues" evidence="1">
    <location>
        <begin position="192"/>
        <end position="205"/>
    </location>
</feature>
<sequence>MKATVEPKTPVRSRRQSLINVFKTPTKIGGGKQPTSSSKHQRTPYERPRDRIAAVFRGTDTKNTLNTSPRQSNRPPTPIPGHDTNATKDLESDDEFMDEGHSHTLSAMGDISMSVPYYMPGATGGDILLGSPVSSLRIKNLDTEDTGLFARPRRPAPPARRPTLSDSSMRVSGWHASRPDTPCSVASEETVRPTNTQRPETPASISSDITVRPTASVAMRTANRLKFATRSTMASFGSLSSIGTIPDEEEQPRSTRQSRFAAFMKSRDLTHSPDSKAKMQAKAYGSQREKLEALAREASDTLANQIFGAAGAVSRPLRGNAPLPARPPIPRWGSAAAEMQTMDD</sequence>
<feature type="compositionally biased region" description="Polar residues" evidence="1">
    <location>
        <begin position="61"/>
        <end position="74"/>
    </location>
</feature>
<feature type="region of interest" description="Disordered" evidence="1">
    <location>
        <begin position="265"/>
        <end position="284"/>
    </location>
</feature>
<keyword evidence="3" id="KW-1185">Reference proteome</keyword>
<feature type="region of interest" description="Disordered" evidence="1">
    <location>
        <begin position="148"/>
        <end position="205"/>
    </location>
</feature>
<name>A0A8H6SE66_MYCCL</name>
<proteinExistence type="predicted"/>
<evidence type="ECO:0000256" key="1">
    <source>
        <dbReference type="SAM" id="MobiDB-lite"/>
    </source>
</evidence>
<dbReference type="AlphaFoldDB" id="A0A8H6SE66"/>
<dbReference type="Proteomes" id="UP000613580">
    <property type="component" value="Unassembled WGS sequence"/>
</dbReference>
<feature type="region of interest" description="Disordered" evidence="1">
    <location>
        <begin position="1"/>
        <end position="89"/>
    </location>
</feature>